<dbReference type="SMART" id="SM00717">
    <property type="entry name" value="SANT"/>
    <property type="match status" value="1"/>
</dbReference>
<protein>
    <submittedName>
        <fullName evidence="5 6">Uncharacterized protein</fullName>
    </submittedName>
</protein>
<feature type="region of interest" description="Disordered" evidence="2">
    <location>
        <begin position="614"/>
        <end position="646"/>
    </location>
</feature>
<dbReference type="PROSITE" id="PS51294">
    <property type="entry name" value="HTH_MYB"/>
    <property type="match status" value="1"/>
</dbReference>
<evidence type="ECO:0000313" key="5">
    <source>
        <dbReference type="EMBL" id="PNR32601.1"/>
    </source>
</evidence>
<feature type="region of interest" description="Disordered" evidence="2">
    <location>
        <begin position="712"/>
        <end position="733"/>
    </location>
</feature>
<evidence type="ECO:0000259" key="3">
    <source>
        <dbReference type="PROSITE" id="PS50090"/>
    </source>
</evidence>
<dbReference type="EMBL" id="ABEU02000020">
    <property type="protein sequence ID" value="PNR32601.1"/>
    <property type="molecule type" value="Genomic_DNA"/>
</dbReference>
<dbReference type="PANTHER" id="PTHR33427:SF2">
    <property type="entry name" value="TRICHOHYALIN"/>
    <property type="match status" value="1"/>
</dbReference>
<dbReference type="PaxDb" id="3218-PP1S152_10V6.1"/>
<feature type="compositionally biased region" description="Basic and acidic residues" evidence="2">
    <location>
        <begin position="1111"/>
        <end position="1129"/>
    </location>
</feature>
<dbReference type="PROSITE" id="PS50090">
    <property type="entry name" value="MYB_LIKE"/>
    <property type="match status" value="1"/>
</dbReference>
<reference evidence="6" key="3">
    <citation type="submission" date="2020-12" db="UniProtKB">
        <authorList>
            <consortium name="EnsemblPlants"/>
        </authorList>
    </citation>
    <scope>IDENTIFICATION</scope>
</reference>
<feature type="compositionally biased region" description="Pro residues" evidence="2">
    <location>
        <begin position="1130"/>
        <end position="1139"/>
    </location>
</feature>
<dbReference type="InterPro" id="IPR001005">
    <property type="entry name" value="SANT/Myb"/>
</dbReference>
<feature type="compositionally biased region" description="Basic residues" evidence="2">
    <location>
        <begin position="1087"/>
        <end position="1096"/>
    </location>
</feature>
<dbReference type="CDD" id="cd11660">
    <property type="entry name" value="SANT_TRF"/>
    <property type="match status" value="1"/>
</dbReference>
<feature type="coiled-coil region" evidence="1">
    <location>
        <begin position="355"/>
        <end position="407"/>
    </location>
</feature>
<evidence type="ECO:0000256" key="1">
    <source>
        <dbReference type="SAM" id="Coils"/>
    </source>
</evidence>
<dbReference type="Pfam" id="PF00249">
    <property type="entry name" value="Myb_DNA-binding"/>
    <property type="match status" value="1"/>
</dbReference>
<dbReference type="EnsemblPlants" id="Pp3c20_1403V3.1">
    <property type="protein sequence ID" value="Pp3c20_1403V3.1"/>
    <property type="gene ID" value="Pp3c20_1403"/>
</dbReference>
<dbReference type="EnsemblPlants" id="Pp3c20_1400V3.1">
    <property type="protein sequence ID" value="Pp3c20_1400V3.1"/>
    <property type="gene ID" value="Pp3c20_1400"/>
</dbReference>
<reference evidence="5 8" key="1">
    <citation type="journal article" date="2008" name="Science">
        <title>The Physcomitrella genome reveals evolutionary insights into the conquest of land by plants.</title>
        <authorList>
            <person name="Rensing S."/>
            <person name="Lang D."/>
            <person name="Zimmer A."/>
            <person name="Terry A."/>
            <person name="Salamov A."/>
            <person name="Shapiro H."/>
            <person name="Nishiyama T."/>
            <person name="Perroud P.-F."/>
            <person name="Lindquist E."/>
            <person name="Kamisugi Y."/>
            <person name="Tanahashi T."/>
            <person name="Sakakibara K."/>
            <person name="Fujita T."/>
            <person name="Oishi K."/>
            <person name="Shin-I T."/>
            <person name="Kuroki Y."/>
            <person name="Toyoda A."/>
            <person name="Suzuki Y."/>
            <person name="Hashimoto A."/>
            <person name="Yamaguchi K."/>
            <person name="Sugano A."/>
            <person name="Kohara Y."/>
            <person name="Fujiyama A."/>
            <person name="Anterola A."/>
            <person name="Aoki S."/>
            <person name="Ashton N."/>
            <person name="Barbazuk W.B."/>
            <person name="Barker E."/>
            <person name="Bennetzen J."/>
            <person name="Bezanilla M."/>
            <person name="Blankenship R."/>
            <person name="Cho S.H."/>
            <person name="Dutcher S."/>
            <person name="Estelle M."/>
            <person name="Fawcett J.A."/>
            <person name="Gundlach H."/>
            <person name="Hanada K."/>
            <person name="Heyl A."/>
            <person name="Hicks K.A."/>
            <person name="Hugh J."/>
            <person name="Lohr M."/>
            <person name="Mayer K."/>
            <person name="Melkozernov A."/>
            <person name="Murata T."/>
            <person name="Nelson D."/>
            <person name="Pils B."/>
            <person name="Prigge M."/>
            <person name="Reiss B."/>
            <person name="Renner T."/>
            <person name="Rombauts S."/>
            <person name="Rushton P."/>
            <person name="Sanderfoot A."/>
            <person name="Schween G."/>
            <person name="Shiu S.-H."/>
            <person name="Stueber K."/>
            <person name="Theodoulou F.L."/>
            <person name="Tu H."/>
            <person name="Van de Peer Y."/>
            <person name="Verrier P.J."/>
            <person name="Waters E."/>
            <person name="Wood A."/>
            <person name="Yang L."/>
            <person name="Cove D."/>
            <person name="Cuming A."/>
            <person name="Hasebe M."/>
            <person name="Lucas S."/>
            <person name="Mishler D.B."/>
            <person name="Reski R."/>
            <person name="Grigoriev I."/>
            <person name="Quatrano R.S."/>
            <person name="Boore J.L."/>
        </authorList>
    </citation>
    <scope>NUCLEOTIDE SEQUENCE [LARGE SCALE GENOMIC DNA]</scope>
    <source>
        <strain evidence="6 8">cv. Gransden 2004</strain>
    </source>
</reference>
<dbReference type="SUPFAM" id="SSF46689">
    <property type="entry name" value="Homeodomain-like"/>
    <property type="match status" value="1"/>
</dbReference>
<reference evidence="5 8" key="2">
    <citation type="journal article" date="2018" name="Plant J.">
        <title>The Physcomitrella patens chromosome-scale assembly reveals moss genome structure and evolution.</title>
        <authorList>
            <person name="Lang D."/>
            <person name="Ullrich K.K."/>
            <person name="Murat F."/>
            <person name="Fuchs J."/>
            <person name="Jenkins J."/>
            <person name="Haas F.B."/>
            <person name="Piednoel M."/>
            <person name="Gundlach H."/>
            <person name="Van Bel M."/>
            <person name="Meyberg R."/>
            <person name="Vives C."/>
            <person name="Morata J."/>
            <person name="Symeonidi A."/>
            <person name="Hiss M."/>
            <person name="Muchero W."/>
            <person name="Kamisugi Y."/>
            <person name="Saleh O."/>
            <person name="Blanc G."/>
            <person name="Decker E.L."/>
            <person name="van Gessel N."/>
            <person name="Grimwood J."/>
            <person name="Hayes R.D."/>
            <person name="Graham S.W."/>
            <person name="Gunter L.E."/>
            <person name="McDaniel S.F."/>
            <person name="Hoernstein S.N.W."/>
            <person name="Larsson A."/>
            <person name="Li F.W."/>
            <person name="Perroud P.F."/>
            <person name="Phillips J."/>
            <person name="Ranjan P."/>
            <person name="Rokshar D.S."/>
            <person name="Rothfels C.J."/>
            <person name="Schneider L."/>
            <person name="Shu S."/>
            <person name="Stevenson D.W."/>
            <person name="Thummler F."/>
            <person name="Tillich M."/>
            <person name="Villarreal Aguilar J.C."/>
            <person name="Widiez T."/>
            <person name="Wong G.K."/>
            <person name="Wymore A."/>
            <person name="Zhang Y."/>
            <person name="Zimmer A.D."/>
            <person name="Quatrano R.S."/>
            <person name="Mayer K.F.X."/>
            <person name="Goodstein D."/>
            <person name="Casacuberta J.M."/>
            <person name="Vandepoele K."/>
            <person name="Reski R."/>
            <person name="Cuming A.C."/>
            <person name="Tuskan G.A."/>
            <person name="Maumus F."/>
            <person name="Salse J."/>
            <person name="Schmutz J."/>
            <person name="Rensing S.A."/>
        </authorList>
    </citation>
    <scope>NUCLEOTIDE SEQUENCE [LARGE SCALE GENOMIC DNA]</scope>
    <source>
        <strain evidence="6 8">cv. Gransden 2004</strain>
    </source>
</reference>
<dbReference type="GeneID" id="112273539"/>
<evidence type="ECO:0000313" key="7">
    <source>
        <dbReference type="EnsemblPlants" id="Pp3c20_1403V3.1"/>
    </source>
</evidence>
<dbReference type="FunCoup" id="A0A2K1ITK5">
    <property type="interactions" value="385"/>
</dbReference>
<dbReference type="OrthoDB" id="608866at2759"/>
<keyword evidence="8" id="KW-1185">Reference proteome</keyword>
<dbReference type="AlphaFoldDB" id="A0A2K1ITK5"/>
<gene>
    <name evidence="7" type="primary">LOC112273539</name>
    <name evidence="5" type="ORF">PHYPA_024543</name>
</gene>
<dbReference type="Proteomes" id="UP000006727">
    <property type="component" value="Chromosome 20"/>
</dbReference>
<evidence type="ECO:0000313" key="6">
    <source>
        <dbReference type="EnsemblPlants" id="Pp3c20_1400V3.1"/>
    </source>
</evidence>
<evidence type="ECO:0000313" key="8">
    <source>
        <dbReference type="Proteomes" id="UP000006727"/>
    </source>
</evidence>
<dbReference type="InterPro" id="IPR017930">
    <property type="entry name" value="Myb_dom"/>
</dbReference>
<feature type="domain" description="Myb-like" evidence="3">
    <location>
        <begin position="279"/>
        <end position="325"/>
    </location>
</feature>
<dbReference type="Gramene" id="Pp3c20_1400V3.1">
    <property type="protein sequence ID" value="Pp3c20_1400V3.1"/>
    <property type="gene ID" value="Pp3c20_1400"/>
</dbReference>
<dbReference type="Gene3D" id="1.10.10.60">
    <property type="entry name" value="Homeodomain-like"/>
    <property type="match status" value="1"/>
</dbReference>
<dbReference type="Gramene" id="Pp3c20_1403V3.1">
    <property type="protein sequence ID" value="Pp3c20_1403V3.1"/>
    <property type="gene ID" value="Pp3c20_1403"/>
</dbReference>
<dbReference type="PANTHER" id="PTHR33427">
    <property type="entry name" value="HNH ENDONUCLEASE"/>
    <property type="match status" value="1"/>
</dbReference>
<evidence type="ECO:0000259" key="4">
    <source>
        <dbReference type="PROSITE" id="PS51294"/>
    </source>
</evidence>
<proteinExistence type="predicted"/>
<evidence type="ECO:0000256" key="2">
    <source>
        <dbReference type="SAM" id="MobiDB-lite"/>
    </source>
</evidence>
<dbReference type="InterPro" id="IPR009057">
    <property type="entry name" value="Homeodomain-like_sf"/>
</dbReference>
<sequence length="1139" mass="126986">MTFQVEDTEVDPQLGYPSAYPNLCRHAHATGLPLPFTEGPPQRFLPYSPQADDFQHLKEWDTVFPVLAEREKESSTAQKFAEELWQQLDHLGNAGFDPAKFRVDPYGNVVYWNADPSSPLAWDIDHWFPRSRGGKTKLPNLRIVQWQAYLRKRNRLEFLVPWWDLQHGCSINQFLSAFAAKNADFRKRSFALFFEGGEDESVAREHVGECRPWPQQFREKKALCGLAAAAIVNVSKDNAEAGGQAASVSSKAPTSSDGSHILGTYPFGAILGSSPTQLWSAEEEEAVKRGVIKFGPGSWKEIKEDDSTLANRSAVQIKEKYRLMRAVSRNLGRESNGPGRNDLLGRQSAATTALQKELRVKIMREEEKREKEEELAQLEETVMKLKLENEKERIKSLELEALLKKQKHRVEKQRKWAESQSSYRLCLERVLRDTMHQTMSYKEQARLTREACNVLIACLDSQKASCEAMESDLLQRHAQRELLEAAAARVNGSKRTTLVQKKLVTQGRDIVDVSSCVSLRATDQEDDEEEEKLVMTANQLSGSDTGDEGEDEVYNLRREYQQAAARKSLVRHAIKVAMQVGNAKDSMDLSPWEAPPGVEAKTSCPDFFIDSTTGARLRGDVPQPHQRYEAGSETPESGSDSDFADDEMSPAIRLSSDGACKDNNVLVSELSQFHDGPTSELRDFCTRNSKPGLRALDMAGYDAFEHSQSPVAEPTLDISVPSAGESRSDSKREVQKDVIMVQTDSFKANADTAALSKQQYLDELLQQIRFQIPTSEAAGEAMADGPPWMSEGNLDELMEQVLATHLDKVRRNDARQHQSADADDEELKDIGKSNLDKWLQVLLFKDVESARSSPGRDAPLQTISPALSSISVAAMRKSLELASHQDRMSREGENAERPKSLWGTLLKKLSVKHQPGQENTVFEPKDDYEIVDEARNLPIPHRDADISDVVKTLLKTSPATVPVSEHNHSNGNLAESRRSSCDSACALPGWPGGFQLNTIASSHCPKDVITGISKEPSSLPNDSASIWATDTRVETGSHVHALEMHPHFLEERHCQRPLSDVDEISETESVDSPNPPCSLPAPEGKSLPHRPKKSRSIKVAGFVGWKKAPKSKLETKSSQDDELPRRARSDPPPPVKMDR</sequence>
<feature type="region of interest" description="Disordered" evidence="2">
    <location>
        <begin position="1062"/>
        <end position="1139"/>
    </location>
</feature>
<dbReference type="KEGG" id="ppp:112273539"/>
<name>A0A2K1ITK5_PHYPA</name>
<keyword evidence="1" id="KW-0175">Coiled coil</keyword>
<feature type="domain" description="HTH myb-type" evidence="4">
    <location>
        <begin position="279"/>
        <end position="331"/>
    </location>
</feature>
<dbReference type="RefSeq" id="XP_024358211.1">
    <property type="nucleotide sequence ID" value="XM_024502443.2"/>
</dbReference>
<accession>A0A2K1ITK5</accession>
<organism evidence="5">
    <name type="scientific">Physcomitrium patens</name>
    <name type="common">Spreading-leaved earth moss</name>
    <name type="synonym">Physcomitrella patens</name>
    <dbReference type="NCBI Taxonomy" id="3218"/>
    <lineage>
        <taxon>Eukaryota</taxon>
        <taxon>Viridiplantae</taxon>
        <taxon>Streptophyta</taxon>
        <taxon>Embryophyta</taxon>
        <taxon>Bryophyta</taxon>
        <taxon>Bryophytina</taxon>
        <taxon>Bryopsida</taxon>
        <taxon>Funariidae</taxon>
        <taxon>Funariales</taxon>
        <taxon>Funariaceae</taxon>
        <taxon>Physcomitrium</taxon>
    </lineage>
</organism>